<proteinExistence type="predicted"/>
<dbReference type="Proteomes" id="UP000275777">
    <property type="component" value="Chromosome"/>
</dbReference>
<dbReference type="GO" id="GO:0005524">
    <property type="term" value="F:ATP binding"/>
    <property type="evidence" value="ECO:0007669"/>
    <property type="project" value="InterPro"/>
</dbReference>
<dbReference type="PANTHER" id="PTHR43520">
    <property type="entry name" value="ATP7, ISOFORM B"/>
    <property type="match status" value="1"/>
</dbReference>
<dbReference type="InterPro" id="IPR001757">
    <property type="entry name" value="P_typ_ATPase"/>
</dbReference>
<keyword evidence="2" id="KW-0812">Transmembrane</keyword>
<evidence type="ECO:0000256" key="3">
    <source>
        <dbReference type="ARBA" id="ARBA00022967"/>
    </source>
</evidence>
<dbReference type="GO" id="GO:0016887">
    <property type="term" value="F:ATP hydrolysis activity"/>
    <property type="evidence" value="ECO:0007669"/>
    <property type="project" value="InterPro"/>
</dbReference>
<comment type="subcellular location">
    <subcellularLocation>
        <location evidence="1">Membrane</location>
    </subcellularLocation>
</comment>
<dbReference type="GO" id="GO:0055070">
    <property type="term" value="P:copper ion homeostasis"/>
    <property type="evidence" value="ECO:0007669"/>
    <property type="project" value="TreeGrafter"/>
</dbReference>
<dbReference type="PANTHER" id="PTHR43520:SF19">
    <property type="entry name" value="COPPER-TRANSPORTING ATPASE PAA2, CHLOROPLASTIC"/>
    <property type="match status" value="1"/>
</dbReference>
<dbReference type="NCBIfam" id="TIGR01494">
    <property type="entry name" value="ATPase_P-type"/>
    <property type="match status" value="1"/>
</dbReference>
<evidence type="ECO:0000256" key="1">
    <source>
        <dbReference type="ARBA" id="ARBA00004370"/>
    </source>
</evidence>
<dbReference type="InterPro" id="IPR036412">
    <property type="entry name" value="HAD-like_sf"/>
</dbReference>
<evidence type="ECO:0000256" key="5">
    <source>
        <dbReference type="ARBA" id="ARBA00023136"/>
    </source>
</evidence>
<keyword evidence="5" id="KW-0472">Membrane</keyword>
<keyword evidence="6" id="KW-0378">Hydrolase</keyword>
<evidence type="ECO:0000256" key="2">
    <source>
        <dbReference type="ARBA" id="ARBA00022692"/>
    </source>
</evidence>
<dbReference type="SUPFAM" id="SSF56784">
    <property type="entry name" value="HAD-like"/>
    <property type="match status" value="1"/>
</dbReference>
<gene>
    <name evidence="6" type="primary">cadA_2</name>
    <name evidence="6" type="ORF">NCTC9695_01625</name>
</gene>
<keyword evidence="4" id="KW-1133">Transmembrane helix</keyword>
<dbReference type="Gene3D" id="3.40.50.1000">
    <property type="entry name" value="HAD superfamily/HAD-like"/>
    <property type="match status" value="1"/>
</dbReference>
<dbReference type="Gene3D" id="3.40.1110.10">
    <property type="entry name" value="Calcium-transporting ATPase, cytoplasmic domain N"/>
    <property type="match status" value="1"/>
</dbReference>
<dbReference type="GO" id="GO:0043682">
    <property type="term" value="F:P-type divalent copper transporter activity"/>
    <property type="evidence" value="ECO:0007669"/>
    <property type="project" value="TreeGrafter"/>
</dbReference>
<dbReference type="InterPro" id="IPR023214">
    <property type="entry name" value="HAD_sf"/>
</dbReference>
<accession>A0A3S4LFR8</accession>
<keyword evidence="3" id="KW-1278">Translocase</keyword>
<dbReference type="GO" id="GO:0016020">
    <property type="term" value="C:membrane"/>
    <property type="evidence" value="ECO:0007669"/>
    <property type="project" value="UniProtKB-SubCell"/>
</dbReference>
<dbReference type="EC" id="3.6.3.3" evidence="6"/>
<dbReference type="EMBL" id="LR134182">
    <property type="protein sequence ID" value="VEB41206.1"/>
    <property type="molecule type" value="Genomic_DNA"/>
</dbReference>
<organism evidence="6 7">
    <name type="scientific">Chromobacterium violaceum</name>
    <dbReference type="NCBI Taxonomy" id="536"/>
    <lineage>
        <taxon>Bacteria</taxon>
        <taxon>Pseudomonadati</taxon>
        <taxon>Pseudomonadota</taxon>
        <taxon>Betaproteobacteria</taxon>
        <taxon>Neisseriales</taxon>
        <taxon>Chromobacteriaceae</taxon>
        <taxon>Chromobacterium</taxon>
    </lineage>
</organism>
<reference evidence="6 7" key="1">
    <citation type="submission" date="2018-12" db="EMBL/GenBank/DDBJ databases">
        <authorList>
            <consortium name="Pathogen Informatics"/>
        </authorList>
    </citation>
    <scope>NUCLEOTIDE SEQUENCE [LARGE SCALE GENOMIC DNA]</scope>
    <source>
        <strain evidence="6 7">NCTC9695</strain>
    </source>
</reference>
<dbReference type="Pfam" id="PF00702">
    <property type="entry name" value="Hydrolase"/>
    <property type="match status" value="1"/>
</dbReference>
<protein>
    <submittedName>
        <fullName evidence="6">Probable cadmium-transporting ATPase</fullName>
        <ecNumber evidence="6">3.6.3.3</ecNumber>
    </submittedName>
</protein>
<dbReference type="GO" id="GO:0005507">
    <property type="term" value="F:copper ion binding"/>
    <property type="evidence" value="ECO:0007669"/>
    <property type="project" value="TreeGrafter"/>
</dbReference>
<name>A0A3S4LFR8_CHRVL</name>
<dbReference type="InterPro" id="IPR023299">
    <property type="entry name" value="ATPase_P-typ_cyto_dom_N"/>
</dbReference>
<dbReference type="PRINTS" id="PR00119">
    <property type="entry name" value="CATATPASE"/>
</dbReference>
<sequence>MLLDGERALGVLAVADQVRPEAAATIARLGEMGVRAVMLSGDSPQVAAAVAAQTGVSAAHGGLLPQDKLRFIEQLQASGKVAMVGDGVNDAPALARADLGVAMARPDRTARWRRPAWR</sequence>
<evidence type="ECO:0000313" key="6">
    <source>
        <dbReference type="EMBL" id="VEB41206.1"/>
    </source>
</evidence>
<dbReference type="AlphaFoldDB" id="A0A3S4LFR8"/>
<evidence type="ECO:0000313" key="7">
    <source>
        <dbReference type="Proteomes" id="UP000275777"/>
    </source>
</evidence>
<evidence type="ECO:0000256" key="4">
    <source>
        <dbReference type="ARBA" id="ARBA00022989"/>
    </source>
</evidence>